<keyword evidence="5 9" id="KW-0547">Nucleotide-binding</keyword>
<dbReference type="GO" id="GO:0016301">
    <property type="term" value="F:kinase activity"/>
    <property type="evidence" value="ECO:0007669"/>
    <property type="project" value="UniProtKB-KW"/>
</dbReference>
<dbReference type="InterPro" id="IPR006001">
    <property type="entry name" value="Therm_gnt_kin"/>
</dbReference>
<dbReference type="EC" id="2.7.1.12" evidence="3 9"/>
<dbReference type="Gene3D" id="3.40.50.300">
    <property type="entry name" value="P-loop containing nucleotide triphosphate hydrolases"/>
    <property type="match status" value="1"/>
</dbReference>
<dbReference type="PANTHER" id="PTHR43442:SF3">
    <property type="entry name" value="GLUCONOKINASE-RELATED"/>
    <property type="match status" value="1"/>
</dbReference>
<proteinExistence type="inferred from homology"/>
<gene>
    <name evidence="10" type="ORF">BCL65_105124</name>
</gene>
<evidence type="ECO:0000256" key="2">
    <source>
        <dbReference type="ARBA" id="ARBA00008420"/>
    </source>
</evidence>
<dbReference type="NCBIfam" id="TIGR01313">
    <property type="entry name" value="therm_gnt_kin"/>
    <property type="match status" value="1"/>
</dbReference>
<comment type="caution">
    <text evidence="10">The sequence shown here is derived from an EMBL/GenBank/DDBJ whole genome shotgun (WGS) entry which is preliminary data.</text>
</comment>
<keyword evidence="6 9" id="KW-0418">Kinase</keyword>
<dbReference type="SUPFAM" id="SSF52540">
    <property type="entry name" value="P-loop containing nucleoside triphosphate hydrolases"/>
    <property type="match status" value="1"/>
</dbReference>
<comment type="pathway">
    <text evidence="1">Carbohydrate acid metabolism.</text>
</comment>
<evidence type="ECO:0000256" key="8">
    <source>
        <dbReference type="ARBA" id="ARBA00048090"/>
    </source>
</evidence>
<evidence type="ECO:0000256" key="1">
    <source>
        <dbReference type="ARBA" id="ARBA00004761"/>
    </source>
</evidence>
<evidence type="ECO:0000313" key="11">
    <source>
        <dbReference type="Proteomes" id="UP000239895"/>
    </source>
</evidence>
<evidence type="ECO:0000256" key="6">
    <source>
        <dbReference type="ARBA" id="ARBA00022777"/>
    </source>
</evidence>
<evidence type="ECO:0000256" key="7">
    <source>
        <dbReference type="ARBA" id="ARBA00022840"/>
    </source>
</evidence>
<dbReference type="EMBL" id="PVTX01000005">
    <property type="protein sequence ID" value="PRZ06983.1"/>
    <property type="molecule type" value="Genomic_DNA"/>
</dbReference>
<dbReference type="Proteomes" id="UP000239895">
    <property type="component" value="Unassembled WGS sequence"/>
</dbReference>
<evidence type="ECO:0000256" key="3">
    <source>
        <dbReference type="ARBA" id="ARBA00012054"/>
    </source>
</evidence>
<dbReference type="Pfam" id="PF13671">
    <property type="entry name" value="AAA_33"/>
    <property type="match status" value="1"/>
</dbReference>
<comment type="similarity">
    <text evidence="2 9">Belongs to the gluconokinase GntK/GntV family.</text>
</comment>
<dbReference type="InterPro" id="IPR027417">
    <property type="entry name" value="P-loop_NTPase"/>
</dbReference>
<evidence type="ECO:0000256" key="5">
    <source>
        <dbReference type="ARBA" id="ARBA00022741"/>
    </source>
</evidence>
<dbReference type="PANTHER" id="PTHR43442">
    <property type="entry name" value="GLUCONOKINASE-RELATED"/>
    <property type="match status" value="1"/>
</dbReference>
<name>A0ABX5EE55_9MICO</name>
<accession>A0ABX5EE55</accession>
<organism evidence="10 11">
    <name type="scientific">Isoptericola halotolerans</name>
    <dbReference type="NCBI Taxonomy" id="300560"/>
    <lineage>
        <taxon>Bacteria</taxon>
        <taxon>Bacillati</taxon>
        <taxon>Actinomycetota</taxon>
        <taxon>Actinomycetes</taxon>
        <taxon>Micrococcales</taxon>
        <taxon>Promicromonosporaceae</taxon>
        <taxon>Isoptericola</taxon>
    </lineage>
</organism>
<sequence length="198" mass="21133">MDTDVTPAEPGPAQDLRDEAADAVTHVVVMGVAGSGKTTVARMLADRIGVEYAEADQFHSEANIAKMSAGTPLTDEDRAPWLAAIRDWLSTEADAGRTAVVTCSALKRSYRDVLRAARGRVWFLHLHGSPELLAERMTGRSGHFMPTSLLPSQLATLEPLDDDEDGLTADVAAPPEEIVDDVVARCSAPTSGRTTHDA</sequence>
<evidence type="ECO:0000313" key="10">
    <source>
        <dbReference type="EMBL" id="PRZ06983.1"/>
    </source>
</evidence>
<protein>
    <recommendedName>
        <fullName evidence="3 9">Gluconokinase</fullName>
        <ecNumber evidence="3 9">2.7.1.12</ecNumber>
    </recommendedName>
</protein>
<evidence type="ECO:0000256" key="4">
    <source>
        <dbReference type="ARBA" id="ARBA00022679"/>
    </source>
</evidence>
<keyword evidence="4 9" id="KW-0808">Transferase</keyword>
<keyword evidence="7 9" id="KW-0067">ATP-binding</keyword>
<reference evidence="10 11" key="1">
    <citation type="submission" date="2018-03" db="EMBL/GenBank/DDBJ databases">
        <title>Comparative analysis of microorganisms from saline springs in Andes Mountain Range, Colombia.</title>
        <authorList>
            <person name="Rubin E."/>
        </authorList>
    </citation>
    <scope>NUCLEOTIDE SEQUENCE [LARGE SCALE GENOMIC DNA]</scope>
    <source>
        <strain evidence="10 11">CG 23</strain>
    </source>
</reference>
<keyword evidence="11" id="KW-1185">Reference proteome</keyword>
<dbReference type="RefSeq" id="WP_106267176.1">
    <property type="nucleotide sequence ID" value="NZ_PVTX01000005.1"/>
</dbReference>
<dbReference type="CDD" id="cd02021">
    <property type="entry name" value="GntK"/>
    <property type="match status" value="1"/>
</dbReference>
<evidence type="ECO:0000256" key="9">
    <source>
        <dbReference type="RuleBase" id="RU363066"/>
    </source>
</evidence>
<comment type="catalytic activity">
    <reaction evidence="8 9">
        <text>D-gluconate + ATP = 6-phospho-D-gluconate + ADP + H(+)</text>
        <dbReference type="Rhea" id="RHEA:19433"/>
        <dbReference type="ChEBI" id="CHEBI:15378"/>
        <dbReference type="ChEBI" id="CHEBI:18391"/>
        <dbReference type="ChEBI" id="CHEBI:30616"/>
        <dbReference type="ChEBI" id="CHEBI:58759"/>
        <dbReference type="ChEBI" id="CHEBI:456216"/>
        <dbReference type="EC" id="2.7.1.12"/>
    </reaction>
</comment>